<dbReference type="PANTHER" id="PTHR48006">
    <property type="entry name" value="LEUCINE-RICH REPEAT-CONTAINING PROTEIN DDB_G0281931-RELATED"/>
    <property type="match status" value="1"/>
</dbReference>
<evidence type="ECO:0000313" key="19">
    <source>
        <dbReference type="Proteomes" id="UP000822688"/>
    </source>
</evidence>
<feature type="transmembrane region" description="Helical" evidence="15">
    <location>
        <begin position="421"/>
        <end position="445"/>
    </location>
</feature>
<dbReference type="AlphaFoldDB" id="A0A8T0IPB3"/>
<dbReference type="SUPFAM" id="SSF56112">
    <property type="entry name" value="Protein kinase-like (PK-like)"/>
    <property type="match status" value="1"/>
</dbReference>
<evidence type="ECO:0000256" key="3">
    <source>
        <dbReference type="ARBA" id="ARBA00022614"/>
    </source>
</evidence>
<dbReference type="InterPro" id="IPR001245">
    <property type="entry name" value="Ser-Thr/Tyr_kinase_cat_dom"/>
</dbReference>
<evidence type="ECO:0000256" key="7">
    <source>
        <dbReference type="ARBA" id="ARBA00022737"/>
    </source>
</evidence>
<dbReference type="Pfam" id="PF07714">
    <property type="entry name" value="PK_Tyr_Ser-Thr"/>
    <property type="match status" value="1"/>
</dbReference>
<keyword evidence="5 15" id="KW-0812">Transmembrane</keyword>
<evidence type="ECO:0000259" key="17">
    <source>
        <dbReference type="PROSITE" id="PS50011"/>
    </source>
</evidence>
<keyword evidence="13" id="KW-0325">Glycoprotein</keyword>
<name>A0A8T0IPB3_CERPU</name>
<comment type="caution">
    <text evidence="18">The sequence shown here is derived from an EMBL/GenBank/DDBJ whole genome shotgun (WGS) entry which is preliminary data.</text>
</comment>
<dbReference type="Gene3D" id="3.30.200.20">
    <property type="entry name" value="Phosphorylase Kinase, domain 1"/>
    <property type="match status" value="1"/>
</dbReference>
<evidence type="ECO:0000313" key="18">
    <source>
        <dbReference type="EMBL" id="KAG0584845.1"/>
    </source>
</evidence>
<proteinExistence type="predicted"/>
<keyword evidence="8 14" id="KW-0547">Nucleotide-binding</keyword>
<dbReference type="Pfam" id="PF00560">
    <property type="entry name" value="LRR_1"/>
    <property type="match status" value="1"/>
</dbReference>
<organism evidence="18 19">
    <name type="scientific">Ceratodon purpureus</name>
    <name type="common">Fire moss</name>
    <name type="synonym">Dicranum purpureum</name>
    <dbReference type="NCBI Taxonomy" id="3225"/>
    <lineage>
        <taxon>Eukaryota</taxon>
        <taxon>Viridiplantae</taxon>
        <taxon>Streptophyta</taxon>
        <taxon>Embryophyta</taxon>
        <taxon>Bryophyta</taxon>
        <taxon>Bryophytina</taxon>
        <taxon>Bryopsida</taxon>
        <taxon>Dicranidae</taxon>
        <taxon>Pseudoditrichales</taxon>
        <taxon>Ditrichaceae</taxon>
        <taxon>Ceratodon</taxon>
    </lineage>
</organism>
<dbReference type="InterPro" id="IPR008271">
    <property type="entry name" value="Ser/Thr_kinase_AS"/>
</dbReference>
<keyword evidence="12 15" id="KW-0472">Membrane</keyword>
<dbReference type="PANTHER" id="PTHR48006:SF34">
    <property type="entry name" value="OS08G0203700 PROTEIN"/>
    <property type="match status" value="1"/>
</dbReference>
<dbReference type="GO" id="GO:0004674">
    <property type="term" value="F:protein serine/threonine kinase activity"/>
    <property type="evidence" value="ECO:0007669"/>
    <property type="project" value="UniProtKB-KW"/>
</dbReference>
<evidence type="ECO:0000256" key="8">
    <source>
        <dbReference type="ARBA" id="ARBA00022741"/>
    </source>
</evidence>
<keyword evidence="2" id="KW-0723">Serine/threonine-protein kinase</keyword>
<evidence type="ECO:0000256" key="16">
    <source>
        <dbReference type="SAM" id="SignalP"/>
    </source>
</evidence>
<dbReference type="CDD" id="cd14066">
    <property type="entry name" value="STKc_IRAK"/>
    <property type="match status" value="1"/>
</dbReference>
<dbReference type="InterPro" id="IPR017441">
    <property type="entry name" value="Protein_kinase_ATP_BS"/>
</dbReference>
<reference evidence="18" key="1">
    <citation type="submission" date="2020-06" db="EMBL/GenBank/DDBJ databases">
        <title>WGS assembly of Ceratodon purpureus strain R40.</title>
        <authorList>
            <person name="Carey S.B."/>
            <person name="Jenkins J."/>
            <person name="Shu S."/>
            <person name="Lovell J.T."/>
            <person name="Sreedasyam A."/>
            <person name="Maumus F."/>
            <person name="Tiley G.P."/>
            <person name="Fernandez-Pozo N."/>
            <person name="Barry K."/>
            <person name="Chen C."/>
            <person name="Wang M."/>
            <person name="Lipzen A."/>
            <person name="Daum C."/>
            <person name="Saski C.A."/>
            <person name="Payton A.C."/>
            <person name="Mcbreen J.C."/>
            <person name="Conrad R.E."/>
            <person name="Kollar L.M."/>
            <person name="Olsson S."/>
            <person name="Huttunen S."/>
            <person name="Landis J.B."/>
            <person name="Wickett N.J."/>
            <person name="Johnson M.G."/>
            <person name="Rensing S.A."/>
            <person name="Grimwood J."/>
            <person name="Schmutz J."/>
            <person name="Mcdaniel S.F."/>
        </authorList>
    </citation>
    <scope>NUCLEOTIDE SEQUENCE</scope>
    <source>
        <strain evidence="18">R40</strain>
    </source>
</reference>
<evidence type="ECO:0000256" key="12">
    <source>
        <dbReference type="ARBA" id="ARBA00023136"/>
    </source>
</evidence>
<dbReference type="InterPro" id="IPR032675">
    <property type="entry name" value="LRR_dom_sf"/>
</dbReference>
<dbReference type="FunFam" id="3.30.200.20:FF:000415">
    <property type="entry name" value="receptor-like serine/threonine-protein kinase NCRK"/>
    <property type="match status" value="1"/>
</dbReference>
<feature type="signal peptide" evidence="16">
    <location>
        <begin position="1"/>
        <end position="31"/>
    </location>
</feature>
<dbReference type="PROSITE" id="PS00107">
    <property type="entry name" value="PROTEIN_KINASE_ATP"/>
    <property type="match status" value="1"/>
</dbReference>
<evidence type="ECO:0000256" key="1">
    <source>
        <dbReference type="ARBA" id="ARBA00004479"/>
    </source>
</evidence>
<feature type="binding site" evidence="14">
    <location>
        <position position="512"/>
    </location>
    <ligand>
        <name>ATP</name>
        <dbReference type="ChEBI" id="CHEBI:30616"/>
    </ligand>
</feature>
<dbReference type="Proteomes" id="UP000822688">
    <property type="component" value="Chromosome 3"/>
</dbReference>
<evidence type="ECO:0000256" key="6">
    <source>
        <dbReference type="ARBA" id="ARBA00022729"/>
    </source>
</evidence>
<protein>
    <recommendedName>
        <fullName evidence="17">Protein kinase domain-containing protein</fullName>
    </recommendedName>
</protein>
<dbReference type="GO" id="GO:0005524">
    <property type="term" value="F:ATP binding"/>
    <property type="evidence" value="ECO:0007669"/>
    <property type="project" value="UniProtKB-UniRule"/>
</dbReference>
<sequence>MATRPKVWASFGSFVVVAVMEVLLCSRPVLTEDVTYFPEQLEAFKVLAQNWSQTPDRDVNLPGWYSNVDPSPCSLDGAKTKWGGVECLNDDDEDGGGIVIRMIGLTLSDASIVGGLPPAIGNFTPFLSLTVTGNPDLSGDIPVELAELSESLNTLDLHDNALGGQFPAEIDFSTFYNLRSLDLSGNQISGQFPFQLQNSSPVLTTLNLAGNRFEGNIPMNTTANMPNLVTLDLSKNLFSGPFPTLDFSHKSSIKYVNLSRNNFTPKALSDLPLSFKNNVSSSLRMLDLSGNNINGSADALVPFLHKLGSQLEELYLDDNNITGALSLDDLLGIRDDQKLSRFQTVINLTNNDIQEVSFASNIMYYTSDIYIILRFIRLDGNPFCKSNAEPVYSTAGFSRRCFCEQNCTLYPVLQPQSKSHVAAIAAATTVPSVIVVALIGAFLLYRSRRKQKYLLLQVQRMCDEYDVKPTIFTYNELRNATRDFHPDMKLGEGGYGAVFKGVLANTNLVAVKQLHMNSQQGIGEFLNEVALISGMKHRNLVKLKGCCLREKQRLLVYEYVDNHDLEWHLLEDRSNELLSWPKRLGICLGVANGLHYLHALAQPKIIHRDIKAANILLDNNLEPKIADFGLALLFPEETSHIMTLHIAGTKGYLAPEYASFGQLSEKADVYSFGVLCLEIISGRKNIDNDKPLDQVILSNWAQELHSKGNMFGVLDSRLNSLTETEVVEVQRVLCTALLCIQHSQELRPTMARVVSLLHGDSSSDVTILEPTERYAPHAFAGAPGIEMAQLDLKTVNEDNGVAPLFRAQGGVSFNNMDSICSPLSEVMGGR</sequence>
<accession>A0A8T0IPB3</accession>
<keyword evidence="11 15" id="KW-1133">Transmembrane helix</keyword>
<evidence type="ECO:0000256" key="9">
    <source>
        <dbReference type="ARBA" id="ARBA00022777"/>
    </source>
</evidence>
<dbReference type="PROSITE" id="PS51450">
    <property type="entry name" value="LRR"/>
    <property type="match status" value="1"/>
</dbReference>
<keyword evidence="4" id="KW-0808">Transferase</keyword>
<dbReference type="PROSITE" id="PS50011">
    <property type="entry name" value="PROTEIN_KINASE_DOM"/>
    <property type="match status" value="1"/>
</dbReference>
<dbReference type="Gene3D" id="1.10.510.10">
    <property type="entry name" value="Transferase(Phosphotransferase) domain 1"/>
    <property type="match status" value="1"/>
</dbReference>
<gene>
    <name evidence="18" type="ORF">KC19_3G238800</name>
</gene>
<keyword evidence="10 14" id="KW-0067">ATP-binding</keyword>
<evidence type="ECO:0000256" key="14">
    <source>
        <dbReference type="PROSITE-ProRule" id="PRU10141"/>
    </source>
</evidence>
<keyword evidence="6 16" id="KW-0732">Signal</keyword>
<dbReference type="InterPro" id="IPR001611">
    <property type="entry name" value="Leu-rich_rpt"/>
</dbReference>
<feature type="chain" id="PRO_5035905181" description="Protein kinase domain-containing protein" evidence="16">
    <location>
        <begin position="32"/>
        <end position="830"/>
    </location>
</feature>
<evidence type="ECO:0000256" key="13">
    <source>
        <dbReference type="ARBA" id="ARBA00023180"/>
    </source>
</evidence>
<dbReference type="EMBL" id="CM026423">
    <property type="protein sequence ID" value="KAG0584845.1"/>
    <property type="molecule type" value="Genomic_DNA"/>
</dbReference>
<dbReference type="GO" id="GO:0016020">
    <property type="term" value="C:membrane"/>
    <property type="evidence" value="ECO:0007669"/>
    <property type="project" value="UniProtKB-SubCell"/>
</dbReference>
<evidence type="ECO:0000256" key="4">
    <source>
        <dbReference type="ARBA" id="ARBA00022679"/>
    </source>
</evidence>
<keyword evidence="3" id="KW-0433">Leucine-rich repeat</keyword>
<evidence type="ECO:0000256" key="11">
    <source>
        <dbReference type="ARBA" id="ARBA00022989"/>
    </source>
</evidence>
<dbReference type="PROSITE" id="PS00108">
    <property type="entry name" value="PROTEIN_KINASE_ST"/>
    <property type="match status" value="1"/>
</dbReference>
<keyword evidence="7" id="KW-0677">Repeat</keyword>
<dbReference type="Gene3D" id="3.80.10.10">
    <property type="entry name" value="Ribonuclease Inhibitor"/>
    <property type="match status" value="2"/>
</dbReference>
<keyword evidence="19" id="KW-1185">Reference proteome</keyword>
<evidence type="ECO:0000256" key="5">
    <source>
        <dbReference type="ARBA" id="ARBA00022692"/>
    </source>
</evidence>
<evidence type="ECO:0000256" key="10">
    <source>
        <dbReference type="ARBA" id="ARBA00022840"/>
    </source>
</evidence>
<dbReference type="SMART" id="SM00220">
    <property type="entry name" value="S_TKc"/>
    <property type="match status" value="1"/>
</dbReference>
<evidence type="ECO:0000256" key="2">
    <source>
        <dbReference type="ARBA" id="ARBA00022527"/>
    </source>
</evidence>
<keyword evidence="9" id="KW-0418">Kinase</keyword>
<dbReference type="InterPro" id="IPR011009">
    <property type="entry name" value="Kinase-like_dom_sf"/>
</dbReference>
<comment type="subcellular location">
    <subcellularLocation>
        <location evidence="1">Membrane</location>
        <topology evidence="1">Single-pass type I membrane protein</topology>
    </subcellularLocation>
</comment>
<evidence type="ECO:0000256" key="15">
    <source>
        <dbReference type="SAM" id="Phobius"/>
    </source>
</evidence>
<dbReference type="InterPro" id="IPR000719">
    <property type="entry name" value="Prot_kinase_dom"/>
</dbReference>
<dbReference type="InterPro" id="IPR051824">
    <property type="entry name" value="LRR_Rcpt-Like_S/T_Kinase"/>
</dbReference>
<dbReference type="SUPFAM" id="SSF52047">
    <property type="entry name" value="RNI-like"/>
    <property type="match status" value="1"/>
</dbReference>
<dbReference type="FunFam" id="1.10.510.10:FF:000590">
    <property type="entry name" value="PR5-like receptor kinase"/>
    <property type="match status" value="1"/>
</dbReference>
<feature type="domain" description="Protein kinase" evidence="17">
    <location>
        <begin position="484"/>
        <end position="780"/>
    </location>
</feature>